<evidence type="ECO:0000313" key="1">
    <source>
        <dbReference type="EMBL" id="MBA4544669.1"/>
    </source>
</evidence>
<accession>A0A7W1XDG0</accession>
<reference evidence="1 2" key="1">
    <citation type="submission" date="2020-07" db="EMBL/GenBank/DDBJ databases">
        <authorList>
            <person name="Feng H."/>
        </authorList>
    </citation>
    <scope>NUCLEOTIDE SEQUENCE [LARGE SCALE GENOMIC DNA]</scope>
    <source>
        <strain evidence="2">s-11</strain>
    </source>
</reference>
<protein>
    <submittedName>
        <fullName evidence="1">Uncharacterized protein</fullName>
    </submittedName>
</protein>
<dbReference type="Proteomes" id="UP000530514">
    <property type="component" value="Unassembled WGS sequence"/>
</dbReference>
<evidence type="ECO:0000313" key="2">
    <source>
        <dbReference type="Proteomes" id="UP000530514"/>
    </source>
</evidence>
<name>A0A7W1XDG0_9BACL</name>
<comment type="caution">
    <text evidence="1">The sequence shown here is derived from an EMBL/GenBank/DDBJ whole genome shotgun (WGS) entry which is preliminary data.</text>
</comment>
<gene>
    <name evidence="1" type="ORF">H1164_17730</name>
</gene>
<keyword evidence="2" id="KW-1185">Reference proteome</keyword>
<dbReference type="AlphaFoldDB" id="A0A7W1XDG0"/>
<proteinExistence type="predicted"/>
<dbReference type="RefSeq" id="WP_033100325.1">
    <property type="nucleotide sequence ID" value="NZ_JACEIP010000057.1"/>
</dbReference>
<organism evidence="1 2">
    <name type="scientific">Thermoactinomyces daqus</name>
    <dbReference type="NCBI Taxonomy" id="1329516"/>
    <lineage>
        <taxon>Bacteria</taxon>
        <taxon>Bacillati</taxon>
        <taxon>Bacillota</taxon>
        <taxon>Bacilli</taxon>
        <taxon>Bacillales</taxon>
        <taxon>Thermoactinomycetaceae</taxon>
        <taxon>Thermoactinomyces</taxon>
    </lineage>
</organism>
<dbReference type="OrthoDB" id="2990775at2"/>
<dbReference type="EMBL" id="JACEIP010000057">
    <property type="protein sequence ID" value="MBA4544669.1"/>
    <property type="molecule type" value="Genomic_DNA"/>
</dbReference>
<sequence length="206" mass="23621">MSAVAIGLILWLILYYFEIRPVYLKFEMLRQEETALNANLKRYEKYMSITWSLPLGLSDFEREQLGKQVPAGENHPEFMVQLGQDITKAGAVPLHLELVGDISEALRVQKSGADTITDDSYSTEQLAKELNLVQSPDLKPIWVKLEVKATRSQFTDLLQNLYNNERLVTVVSWDYRYTDETKPETGTIYAGVYYYTGKVQAQDQPE</sequence>